<comment type="similarity">
    <text evidence="1 5">Belongs to the MINDY deubiquitinase family. FAM188 subfamily.</text>
</comment>
<dbReference type="PROSITE" id="PS50222">
    <property type="entry name" value="EF_HAND_2"/>
    <property type="match status" value="1"/>
</dbReference>
<dbReference type="GO" id="GO:0006508">
    <property type="term" value="P:proteolysis"/>
    <property type="evidence" value="ECO:0007669"/>
    <property type="project" value="UniProtKB-KW"/>
</dbReference>
<sequence length="515" mass="58231">MLHFVLNLSVIPSALLSREKGKVQDLTEVDLLILMDPGASTDFQEVKRLLWGNQVRDELFRRWSQGFNFSADEPSALIQKDGGPCAIIAPVQAFLLRAILDDKQVLQNNIWRSLTPERVDIYLRRALVAILHQAATADENPPANSPSSSQSLKLQMLQQPQQQQSEQTSPAQPSPRPSSTPQYCLVFLSEPLVHRITSEPETENPIVDPSRKIQRSEQEIFHRNLRLLRLESIVQVENILREKLEALKGPYGIMQFLYSVILTRGIDRISNEMSEANELIDPVHGHGSQSLINLMLTGRGVSYVWDYEQDVGGLKLKGIEQQGEVGFLTLLERLRYCEVGSFLKNPKFPVWVVGSETHLTVLFSTNMDLVCPETPGETARRVFSSFDPEGNNFISSVLLEDVMRTLGLYADPEYVELMKKRLDPETLGIILMNTFMDEFFPNEKSSGPITFTLYHYNGLQRASSTEKVIYQEGNAILLESDLRSLSDDNMILTCLQTKWPSIDVQWQSGLIPSIN</sequence>
<protein>
    <recommendedName>
        <fullName evidence="5">Ubiquitin carboxyl-terminal hydrolase MINDY</fullName>
        <ecNumber evidence="5">3.4.19.12</ecNumber>
    </recommendedName>
</protein>
<evidence type="ECO:0000256" key="6">
    <source>
        <dbReference type="SAM" id="MobiDB-lite"/>
    </source>
</evidence>
<dbReference type="GO" id="GO:1990380">
    <property type="term" value="F:K48-linked deubiquitinase activity"/>
    <property type="evidence" value="ECO:0007669"/>
    <property type="project" value="UniProtKB-UniRule"/>
</dbReference>
<keyword evidence="3 5" id="KW-0378">Hydrolase</keyword>
<dbReference type="EC" id="3.4.19.12" evidence="5"/>
<keyword evidence="2 5" id="KW-0645">Protease</keyword>
<dbReference type="EMBL" id="CAJVCH010152070">
    <property type="protein sequence ID" value="CAG7727671.1"/>
    <property type="molecule type" value="Genomic_DNA"/>
</dbReference>
<dbReference type="GO" id="GO:0005509">
    <property type="term" value="F:calcium ion binding"/>
    <property type="evidence" value="ECO:0007669"/>
    <property type="project" value="InterPro"/>
</dbReference>
<evidence type="ECO:0000256" key="1">
    <source>
        <dbReference type="ARBA" id="ARBA00011074"/>
    </source>
</evidence>
<evidence type="ECO:0000259" key="7">
    <source>
        <dbReference type="PROSITE" id="PS50222"/>
    </source>
</evidence>
<organism evidence="8 9">
    <name type="scientific">Allacma fusca</name>
    <dbReference type="NCBI Taxonomy" id="39272"/>
    <lineage>
        <taxon>Eukaryota</taxon>
        <taxon>Metazoa</taxon>
        <taxon>Ecdysozoa</taxon>
        <taxon>Arthropoda</taxon>
        <taxon>Hexapoda</taxon>
        <taxon>Collembola</taxon>
        <taxon>Symphypleona</taxon>
        <taxon>Sminthuridae</taxon>
        <taxon>Allacma</taxon>
    </lineage>
</organism>
<keyword evidence="5" id="KW-0833">Ubl conjugation pathway</keyword>
<dbReference type="InterPro" id="IPR039785">
    <property type="entry name" value="MINY3/4"/>
</dbReference>
<dbReference type="SMART" id="SM01174">
    <property type="entry name" value="DUF4205"/>
    <property type="match status" value="1"/>
</dbReference>
<keyword evidence="9" id="KW-1185">Reference proteome</keyword>
<evidence type="ECO:0000256" key="5">
    <source>
        <dbReference type="RuleBase" id="RU367088"/>
    </source>
</evidence>
<feature type="compositionally biased region" description="Low complexity" evidence="6">
    <location>
        <begin position="145"/>
        <end position="171"/>
    </location>
</feature>
<evidence type="ECO:0000256" key="3">
    <source>
        <dbReference type="ARBA" id="ARBA00022801"/>
    </source>
</evidence>
<dbReference type="PANTHER" id="PTHR12473">
    <property type="entry name" value="UBIQUITIN CARBOXYL-TERMINAL HYDROLASE MINDY-4-RELATED"/>
    <property type="match status" value="1"/>
</dbReference>
<comment type="caution">
    <text evidence="8">The sequence shown here is derived from an EMBL/GenBank/DDBJ whole genome shotgun (WGS) entry which is preliminary data.</text>
</comment>
<dbReference type="PANTHER" id="PTHR12473:SF17">
    <property type="entry name" value="UBIQUITIN CARBOXYL-TERMINAL HYDROLASE MINDY-3"/>
    <property type="match status" value="1"/>
</dbReference>
<gene>
    <name evidence="8" type="ORF">AFUS01_LOCUS16502</name>
</gene>
<reference evidence="8" key="1">
    <citation type="submission" date="2021-06" db="EMBL/GenBank/DDBJ databases">
        <authorList>
            <person name="Hodson N. C."/>
            <person name="Mongue J. A."/>
            <person name="Jaron S. K."/>
        </authorList>
    </citation>
    <scope>NUCLEOTIDE SEQUENCE</scope>
</reference>
<feature type="domain" description="EF-hand" evidence="7">
    <location>
        <begin position="374"/>
        <end position="409"/>
    </location>
</feature>
<comment type="function">
    <text evidence="5">Hydrolase that can remove 'Lys-48'-linked conjugated ubiquitin from proteins.</text>
</comment>
<dbReference type="GO" id="GO:0004843">
    <property type="term" value="F:cysteine-type deubiquitinase activity"/>
    <property type="evidence" value="ECO:0007669"/>
    <property type="project" value="UniProtKB-UniRule"/>
</dbReference>
<dbReference type="InterPro" id="IPR002048">
    <property type="entry name" value="EF_hand_dom"/>
</dbReference>
<dbReference type="InterPro" id="IPR025257">
    <property type="entry name" value="MINDY-3/4_CD"/>
</dbReference>
<dbReference type="GO" id="GO:0071108">
    <property type="term" value="P:protein K48-linked deubiquitination"/>
    <property type="evidence" value="ECO:0007669"/>
    <property type="project" value="InterPro"/>
</dbReference>
<keyword evidence="4 5" id="KW-0788">Thiol protease</keyword>
<evidence type="ECO:0000313" key="8">
    <source>
        <dbReference type="EMBL" id="CAG7727671.1"/>
    </source>
</evidence>
<feature type="region of interest" description="Disordered" evidence="6">
    <location>
        <begin position="137"/>
        <end position="180"/>
    </location>
</feature>
<dbReference type="AlphaFoldDB" id="A0A8J2P8C0"/>
<accession>A0A8J2P8C0</accession>
<dbReference type="Proteomes" id="UP000708208">
    <property type="component" value="Unassembled WGS sequence"/>
</dbReference>
<comment type="catalytic activity">
    <reaction evidence="5">
        <text>Thiol-dependent hydrolysis of ester, thioester, amide, peptide and isopeptide bonds formed by the C-terminal Gly of ubiquitin (a 76-residue protein attached to proteins as an intracellular targeting signal).</text>
        <dbReference type="EC" id="3.4.19.12"/>
    </reaction>
</comment>
<evidence type="ECO:0000256" key="2">
    <source>
        <dbReference type="ARBA" id="ARBA00022670"/>
    </source>
</evidence>
<name>A0A8J2P8C0_9HEXA</name>
<dbReference type="Pfam" id="PF13898">
    <property type="entry name" value="MINDY-3_4_CD"/>
    <property type="match status" value="1"/>
</dbReference>
<evidence type="ECO:0000313" key="9">
    <source>
        <dbReference type="Proteomes" id="UP000708208"/>
    </source>
</evidence>
<proteinExistence type="inferred from homology"/>
<dbReference type="OrthoDB" id="9981542at2759"/>
<evidence type="ECO:0000256" key="4">
    <source>
        <dbReference type="ARBA" id="ARBA00022807"/>
    </source>
</evidence>